<name>A0ABR1CEL8_NECAM</name>
<comment type="caution">
    <text evidence="2">The sequence shown here is derived from an EMBL/GenBank/DDBJ whole genome shotgun (WGS) entry which is preliminary data.</text>
</comment>
<keyword evidence="3" id="KW-1185">Reference proteome</keyword>
<organism evidence="2 3">
    <name type="scientific">Necator americanus</name>
    <name type="common">Human hookworm</name>
    <dbReference type="NCBI Taxonomy" id="51031"/>
    <lineage>
        <taxon>Eukaryota</taxon>
        <taxon>Metazoa</taxon>
        <taxon>Ecdysozoa</taxon>
        <taxon>Nematoda</taxon>
        <taxon>Chromadorea</taxon>
        <taxon>Rhabditida</taxon>
        <taxon>Rhabditina</taxon>
        <taxon>Rhabditomorpha</taxon>
        <taxon>Strongyloidea</taxon>
        <taxon>Ancylostomatidae</taxon>
        <taxon>Bunostominae</taxon>
        <taxon>Necator</taxon>
    </lineage>
</organism>
<feature type="region of interest" description="Disordered" evidence="1">
    <location>
        <begin position="1"/>
        <end position="20"/>
    </location>
</feature>
<dbReference type="EMBL" id="JAVFWL010000002">
    <property type="protein sequence ID" value="KAK6736884.1"/>
    <property type="molecule type" value="Genomic_DNA"/>
</dbReference>
<protein>
    <submittedName>
        <fullName evidence="2">Uncharacterized protein</fullName>
    </submittedName>
</protein>
<evidence type="ECO:0000313" key="3">
    <source>
        <dbReference type="Proteomes" id="UP001303046"/>
    </source>
</evidence>
<feature type="compositionally biased region" description="Polar residues" evidence="1">
    <location>
        <begin position="1"/>
        <end position="18"/>
    </location>
</feature>
<evidence type="ECO:0000256" key="1">
    <source>
        <dbReference type="SAM" id="MobiDB-lite"/>
    </source>
</evidence>
<sequence>MCNQSSSTSEHFFSPEQTHNFHGEGFEPAKLLSMIFLSGQEKGKEKERTTSPPTSYVPSFLFFRAIISRSFALTSHRATPSGRYVPLHTGTDHASTNDPSAYGSSAAADSPGGAESVLSSVAAFSDLYATHATTALALTALYHRR</sequence>
<evidence type="ECO:0000313" key="2">
    <source>
        <dbReference type="EMBL" id="KAK6736884.1"/>
    </source>
</evidence>
<feature type="region of interest" description="Disordered" evidence="1">
    <location>
        <begin position="84"/>
        <end position="109"/>
    </location>
</feature>
<accession>A0ABR1CEL8</accession>
<feature type="compositionally biased region" description="Low complexity" evidence="1">
    <location>
        <begin position="100"/>
        <end position="109"/>
    </location>
</feature>
<dbReference type="Proteomes" id="UP001303046">
    <property type="component" value="Unassembled WGS sequence"/>
</dbReference>
<gene>
    <name evidence="2" type="primary">Necator_chrII.g7319</name>
    <name evidence="2" type="ORF">RB195_019526</name>
</gene>
<proteinExistence type="predicted"/>
<reference evidence="2 3" key="1">
    <citation type="submission" date="2023-08" db="EMBL/GenBank/DDBJ databases">
        <title>A Necator americanus chromosomal reference genome.</title>
        <authorList>
            <person name="Ilik V."/>
            <person name="Petrzelkova K.J."/>
            <person name="Pardy F."/>
            <person name="Fuh T."/>
            <person name="Niatou-Singa F.S."/>
            <person name="Gouil Q."/>
            <person name="Baker L."/>
            <person name="Ritchie M.E."/>
            <person name="Jex A.R."/>
            <person name="Gazzola D."/>
            <person name="Li H."/>
            <person name="Toshio Fujiwara R."/>
            <person name="Zhan B."/>
            <person name="Aroian R.V."/>
            <person name="Pafco B."/>
            <person name="Schwarz E.M."/>
        </authorList>
    </citation>
    <scope>NUCLEOTIDE SEQUENCE [LARGE SCALE GENOMIC DNA]</scope>
    <source>
        <strain evidence="2 3">Aroian</strain>
        <tissue evidence="2">Whole animal</tissue>
    </source>
</reference>